<dbReference type="AlphaFoldDB" id="A0A3Q3J9E9"/>
<evidence type="ECO:0000256" key="5">
    <source>
        <dbReference type="ARBA" id="ARBA00023043"/>
    </source>
</evidence>
<proteinExistence type="predicted"/>
<dbReference type="FunFam" id="1.25.40.20:FF:000008">
    <property type="entry name" value="Apoptosis-stimulating of p53 protein 2 isoform 1"/>
    <property type="match status" value="1"/>
</dbReference>
<dbReference type="SMART" id="SM00248">
    <property type="entry name" value="ANK"/>
    <property type="match status" value="2"/>
</dbReference>
<keyword evidence="4" id="KW-0677">Repeat</keyword>
<name>A0A3Q3J9E9_MONAL</name>
<sequence length="765" mass="84277">MEKELKGVQTINDDLNASLATADELSREFNSLLKEVSPSNNSTTSASQLSNTSITTRESSGSSNVSFSSTPFSSSSTSLRPMDSGLSTSIISPASPVFSTNPLSSPKINVEPLSPLARAGSDSYSYNQRSPRHSPQTARRNPLSGYDRSPRGSASYMDRSPSMIPPPVSFDHASRSAYSSNLLSPYDSIQAGRRSPRPDRSPSPLPSNYPVSNTLPRNFGFRQPEGVQRQKSPGKWNETDLDMSYERKPHHTYDSWSFSFILELPNSGWRESNLDGPPPAPSHRKVGGFSHSSLPRNTRITIPPDVSSSDHSPYYPQPIISRISIPPTSSQSHQRRPIPLSVIMRLQNPQWGANSTLPPRVLGGEGDMASYQPAVPIPREFFRQPVLQPQQNPPEQRQPTIYSDGDIDAELERLDYDPHMPVILENPSMPEGGKEIEQDMSPASRPLSPTRLQPVVALEAQTEQIPDLEEVLRIRAEIPRALKRRGSVDQSQPLKKASHYQPNQYKIIIGKLFHRKNNPQRVEQGSETSSSSDGEDSSCLSLQGYHSILRRSKQERKRSKAHARLSPHVLLLDGALVGELETVQRALQEMSDPSQPNDEGITALHNAICGGHYNVVDFLVRAGANVSAPDSHGWTPLHCAASCNDRPLCEFLVRNGAAVMAVTESDGATAQKKCDPFADGFEECDSFLRGVEEAMGVENSGVLYALWSYPAQAADELGFKEGDMVTILQKPEGSDWWWASLCGKEGFVPKNYFGLFPKVRPKSLC</sequence>
<evidence type="ECO:0000313" key="11">
    <source>
        <dbReference type="Ensembl" id="ENSMALP00000013440.1"/>
    </source>
</evidence>
<feature type="domain" description="SH3" evidence="10">
    <location>
        <begin position="698"/>
        <end position="758"/>
    </location>
</feature>
<evidence type="ECO:0000259" key="10">
    <source>
        <dbReference type="PROSITE" id="PS50002"/>
    </source>
</evidence>
<dbReference type="InterPro" id="IPR036028">
    <property type="entry name" value="SH3-like_dom_sf"/>
</dbReference>
<dbReference type="SMART" id="SM00326">
    <property type="entry name" value="SH3"/>
    <property type="match status" value="1"/>
</dbReference>
<dbReference type="SUPFAM" id="SSF50044">
    <property type="entry name" value="SH3-domain"/>
    <property type="match status" value="1"/>
</dbReference>
<evidence type="ECO:0000256" key="8">
    <source>
        <dbReference type="PROSITE-ProRule" id="PRU00192"/>
    </source>
</evidence>
<evidence type="ECO:0000256" key="6">
    <source>
        <dbReference type="ARBA" id="ARBA00023242"/>
    </source>
</evidence>
<dbReference type="Proteomes" id="UP000261600">
    <property type="component" value="Unplaced"/>
</dbReference>
<evidence type="ECO:0000256" key="3">
    <source>
        <dbReference type="ARBA" id="ARBA00022703"/>
    </source>
</evidence>
<keyword evidence="6" id="KW-0539">Nucleus</keyword>
<dbReference type="STRING" id="43700.ENSMALP00000013440"/>
<dbReference type="PANTHER" id="PTHR24164:SF4">
    <property type="entry name" value="RELA-ASSOCIATED INHIBITOR"/>
    <property type="match status" value="1"/>
</dbReference>
<feature type="region of interest" description="Disordered" evidence="9">
    <location>
        <begin position="519"/>
        <end position="538"/>
    </location>
</feature>
<feature type="region of interest" description="Disordered" evidence="9">
    <location>
        <begin position="35"/>
        <end position="87"/>
    </location>
</feature>
<feature type="compositionally biased region" description="Low complexity" evidence="9">
    <location>
        <begin position="525"/>
        <end position="538"/>
    </location>
</feature>
<dbReference type="InterPro" id="IPR001452">
    <property type="entry name" value="SH3_domain"/>
</dbReference>
<feature type="compositionally biased region" description="Low complexity" evidence="9">
    <location>
        <begin position="59"/>
        <end position="78"/>
    </location>
</feature>
<evidence type="ECO:0000256" key="9">
    <source>
        <dbReference type="SAM" id="MobiDB-lite"/>
    </source>
</evidence>
<feature type="region of interest" description="Disordered" evidence="9">
    <location>
        <begin position="273"/>
        <end position="311"/>
    </location>
</feature>
<feature type="repeat" description="ANK" evidence="7">
    <location>
        <begin position="599"/>
        <end position="631"/>
    </location>
</feature>
<dbReference type="PROSITE" id="PS50297">
    <property type="entry name" value="ANK_REP_REGION"/>
    <property type="match status" value="2"/>
</dbReference>
<protein>
    <recommendedName>
        <fullName evidence="10">SH3 domain-containing protein</fullName>
    </recommendedName>
</protein>
<dbReference type="PROSITE" id="PS50088">
    <property type="entry name" value="ANK_REPEAT"/>
    <property type="match status" value="2"/>
</dbReference>
<dbReference type="Gene3D" id="1.25.40.20">
    <property type="entry name" value="Ankyrin repeat-containing domain"/>
    <property type="match status" value="1"/>
</dbReference>
<dbReference type="InterPro" id="IPR002110">
    <property type="entry name" value="Ankyrin_rpt"/>
</dbReference>
<accession>A0A3Q3J9E9</accession>
<dbReference type="GO" id="GO:0045597">
    <property type="term" value="P:positive regulation of cell differentiation"/>
    <property type="evidence" value="ECO:0007669"/>
    <property type="project" value="TreeGrafter"/>
</dbReference>
<feature type="region of interest" description="Disordered" evidence="9">
    <location>
        <begin position="103"/>
        <end position="171"/>
    </location>
</feature>
<evidence type="ECO:0000256" key="7">
    <source>
        <dbReference type="PROSITE-ProRule" id="PRU00023"/>
    </source>
</evidence>
<reference evidence="11" key="1">
    <citation type="submission" date="2025-08" db="UniProtKB">
        <authorList>
            <consortium name="Ensembl"/>
        </authorList>
    </citation>
    <scope>IDENTIFICATION</scope>
</reference>
<evidence type="ECO:0000313" key="12">
    <source>
        <dbReference type="Proteomes" id="UP000261600"/>
    </source>
</evidence>
<dbReference type="Pfam" id="PF12796">
    <property type="entry name" value="Ank_2"/>
    <property type="match status" value="1"/>
</dbReference>
<dbReference type="GO" id="GO:0006915">
    <property type="term" value="P:apoptotic process"/>
    <property type="evidence" value="ECO:0007669"/>
    <property type="project" value="UniProtKB-KW"/>
</dbReference>
<keyword evidence="3" id="KW-0053">Apoptosis</keyword>
<dbReference type="GO" id="GO:0005634">
    <property type="term" value="C:nucleus"/>
    <property type="evidence" value="ECO:0007669"/>
    <property type="project" value="UniProtKB-SubCell"/>
</dbReference>
<evidence type="ECO:0000256" key="4">
    <source>
        <dbReference type="ARBA" id="ARBA00022737"/>
    </source>
</evidence>
<dbReference type="SUPFAM" id="SSF48403">
    <property type="entry name" value="Ankyrin repeat"/>
    <property type="match status" value="1"/>
</dbReference>
<evidence type="ECO:0000256" key="2">
    <source>
        <dbReference type="ARBA" id="ARBA00022443"/>
    </source>
</evidence>
<organism evidence="11 12">
    <name type="scientific">Monopterus albus</name>
    <name type="common">Swamp eel</name>
    <dbReference type="NCBI Taxonomy" id="43700"/>
    <lineage>
        <taxon>Eukaryota</taxon>
        <taxon>Metazoa</taxon>
        <taxon>Chordata</taxon>
        <taxon>Craniata</taxon>
        <taxon>Vertebrata</taxon>
        <taxon>Euteleostomi</taxon>
        <taxon>Actinopterygii</taxon>
        <taxon>Neopterygii</taxon>
        <taxon>Teleostei</taxon>
        <taxon>Neoteleostei</taxon>
        <taxon>Acanthomorphata</taxon>
        <taxon>Anabantaria</taxon>
        <taxon>Synbranchiformes</taxon>
        <taxon>Synbranchidae</taxon>
        <taxon>Monopterus</taxon>
    </lineage>
</organism>
<keyword evidence="2 8" id="KW-0728">SH3 domain</keyword>
<feature type="compositionally biased region" description="Polar residues" evidence="9">
    <location>
        <begin position="37"/>
        <end position="58"/>
    </location>
</feature>
<keyword evidence="12" id="KW-1185">Reference proteome</keyword>
<dbReference type="PROSITE" id="PS50002">
    <property type="entry name" value="SH3"/>
    <property type="match status" value="1"/>
</dbReference>
<dbReference type="PANTHER" id="PTHR24164">
    <property type="entry name" value="RELA-ASSOCIATED INHIBITOR"/>
    <property type="match status" value="1"/>
</dbReference>
<feature type="compositionally biased region" description="Polar residues" evidence="9">
    <location>
        <begin position="290"/>
        <end position="311"/>
    </location>
</feature>
<dbReference type="Pfam" id="PF00018">
    <property type="entry name" value="SH3_1"/>
    <property type="match status" value="1"/>
</dbReference>
<dbReference type="GO" id="GO:0006357">
    <property type="term" value="P:regulation of transcription by RNA polymerase II"/>
    <property type="evidence" value="ECO:0007669"/>
    <property type="project" value="TreeGrafter"/>
</dbReference>
<feature type="compositionally biased region" description="Polar residues" evidence="9">
    <location>
        <begin position="122"/>
        <end position="139"/>
    </location>
</feature>
<comment type="subcellular location">
    <subcellularLocation>
        <location evidence="1">Nucleus</location>
    </subcellularLocation>
</comment>
<evidence type="ECO:0000256" key="1">
    <source>
        <dbReference type="ARBA" id="ARBA00004123"/>
    </source>
</evidence>
<feature type="repeat" description="ANK" evidence="7">
    <location>
        <begin position="632"/>
        <end position="664"/>
    </location>
</feature>
<dbReference type="Ensembl" id="ENSMALT00000013731.1">
    <property type="protein sequence ID" value="ENSMALP00000013440.1"/>
    <property type="gene ID" value="ENSMALG00000009490.1"/>
</dbReference>
<keyword evidence="5 7" id="KW-0040">ANK repeat</keyword>
<dbReference type="InterPro" id="IPR036770">
    <property type="entry name" value="Ankyrin_rpt-contain_sf"/>
</dbReference>
<dbReference type="InterPro" id="IPR028320">
    <property type="entry name" value="iASPP"/>
</dbReference>
<feature type="region of interest" description="Disordered" evidence="9">
    <location>
        <begin position="184"/>
        <end position="217"/>
    </location>
</feature>
<reference evidence="11" key="2">
    <citation type="submission" date="2025-09" db="UniProtKB">
        <authorList>
            <consortium name="Ensembl"/>
        </authorList>
    </citation>
    <scope>IDENTIFICATION</scope>
</reference>